<dbReference type="SUPFAM" id="SSF46689">
    <property type="entry name" value="Homeodomain-like"/>
    <property type="match status" value="1"/>
</dbReference>
<accession>A0A076PVY6</accession>
<protein>
    <recommendedName>
        <fullName evidence="3">Mor transcription activator domain-containing protein</fullName>
    </recommendedName>
</protein>
<evidence type="ECO:0008006" key="3">
    <source>
        <dbReference type="Google" id="ProtNLM"/>
    </source>
</evidence>
<gene>
    <name evidence="1" type="ORF">O987_16925</name>
</gene>
<evidence type="ECO:0000313" key="2">
    <source>
        <dbReference type="Proteomes" id="UP000028782"/>
    </source>
</evidence>
<dbReference type="EMBL" id="CP006704">
    <property type="protein sequence ID" value="AIJ47497.1"/>
    <property type="molecule type" value="Genomic_DNA"/>
</dbReference>
<sequence length="155" mass="17152">MGLQATMALMRRWGGLRVYFPTPERVTEHHPYAAVIGVDALLKLAKEYGGLPHFQLSKAERALQAVRNARIAAEYATNKTAREIAAEYGLTEGQVVRIVASMGVTAPLDQRQGALFQARHTPRLTYARPCLVGRLSFNKAVPVCWPIRSTAYSTK</sequence>
<dbReference type="InterPro" id="IPR009057">
    <property type="entry name" value="Homeodomain-like_sf"/>
</dbReference>
<reference evidence="1 2" key="1">
    <citation type="journal article" date="2014" name="Genome Announc.">
        <title>Complete Genome Sequence of Polychlorinated Biphenyl Degrader Comamonas testosteroni TK102 (NBRC 109938).</title>
        <authorList>
            <person name="Fukuda K."/>
            <person name="Hosoyama A."/>
            <person name="Tsuchikane K."/>
            <person name="Ohji S."/>
            <person name="Yamazoe A."/>
            <person name="Fujita N."/>
            <person name="Shintani M."/>
            <person name="Kimbara K."/>
        </authorList>
    </citation>
    <scope>NUCLEOTIDE SEQUENCE [LARGE SCALE GENOMIC DNA]</scope>
    <source>
        <strain evidence="1">TK102</strain>
    </source>
</reference>
<organism evidence="1 2">
    <name type="scientific">Comamonas testosteroni TK102</name>
    <dbReference type="NCBI Taxonomy" id="1392005"/>
    <lineage>
        <taxon>Bacteria</taxon>
        <taxon>Pseudomonadati</taxon>
        <taxon>Pseudomonadota</taxon>
        <taxon>Betaproteobacteria</taxon>
        <taxon>Burkholderiales</taxon>
        <taxon>Comamonadaceae</taxon>
        <taxon>Comamonas</taxon>
    </lineage>
</organism>
<dbReference type="AlphaFoldDB" id="A0A076PVY6"/>
<dbReference type="Gene3D" id="1.10.10.60">
    <property type="entry name" value="Homeodomain-like"/>
    <property type="match status" value="1"/>
</dbReference>
<dbReference type="HOGENOM" id="CLU_1692492_0_0_4"/>
<evidence type="ECO:0000313" key="1">
    <source>
        <dbReference type="EMBL" id="AIJ47497.1"/>
    </source>
</evidence>
<proteinExistence type="predicted"/>
<dbReference type="Proteomes" id="UP000028782">
    <property type="component" value="Chromosome"/>
</dbReference>
<dbReference type="KEGG" id="ctes:O987_16925"/>
<name>A0A076PVY6_COMTE</name>